<evidence type="ECO:0000313" key="3">
    <source>
        <dbReference type="Proteomes" id="UP000176389"/>
    </source>
</evidence>
<dbReference type="GO" id="GO:0051536">
    <property type="term" value="F:iron-sulfur cluster binding"/>
    <property type="evidence" value="ECO:0007669"/>
    <property type="project" value="InterPro"/>
</dbReference>
<dbReference type="Gene3D" id="3.90.1010.10">
    <property type="match status" value="1"/>
</dbReference>
<gene>
    <name evidence="2" type="ORF">A2Z11_04500</name>
</gene>
<proteinExistence type="predicted"/>
<dbReference type="STRING" id="1802596.A2Z11_04500"/>
<dbReference type="CDD" id="cd06664">
    <property type="entry name" value="IscU_like"/>
    <property type="match status" value="1"/>
</dbReference>
<dbReference type="AlphaFoldDB" id="A0A1G1WDA8"/>
<evidence type="ECO:0000259" key="1">
    <source>
        <dbReference type="Pfam" id="PF01592"/>
    </source>
</evidence>
<dbReference type="GO" id="GO:0016226">
    <property type="term" value="P:iron-sulfur cluster assembly"/>
    <property type="evidence" value="ECO:0007669"/>
    <property type="project" value="InterPro"/>
</dbReference>
<name>A0A1G1WDA8_9BACT</name>
<dbReference type="PANTHER" id="PTHR10093">
    <property type="entry name" value="IRON-SULFUR CLUSTER ASSEMBLY ENZYME NIFU HOMOLOG"/>
    <property type="match status" value="1"/>
</dbReference>
<reference evidence="2 3" key="1">
    <citation type="journal article" date="2016" name="Nat. Commun.">
        <title>Thousands of microbial genomes shed light on interconnected biogeochemical processes in an aquifer system.</title>
        <authorList>
            <person name="Anantharaman K."/>
            <person name="Brown C.T."/>
            <person name="Hug L.A."/>
            <person name="Sharon I."/>
            <person name="Castelle C.J."/>
            <person name="Probst A.J."/>
            <person name="Thomas B.C."/>
            <person name="Singh A."/>
            <person name="Wilkins M.J."/>
            <person name="Karaoz U."/>
            <person name="Brodie E.L."/>
            <person name="Williams K.H."/>
            <person name="Hubbard S.S."/>
            <person name="Banfield J.F."/>
        </authorList>
    </citation>
    <scope>NUCLEOTIDE SEQUENCE [LARGE SCALE GENOMIC DNA]</scope>
</reference>
<comment type="caution">
    <text evidence="2">The sequence shown here is derived from an EMBL/GenBank/DDBJ whole genome shotgun (WGS) entry which is preliminary data.</text>
</comment>
<accession>A0A1G1WDA8</accession>
<dbReference type="GO" id="GO:0005506">
    <property type="term" value="F:iron ion binding"/>
    <property type="evidence" value="ECO:0007669"/>
    <property type="project" value="InterPro"/>
</dbReference>
<dbReference type="NCBIfam" id="TIGR01994">
    <property type="entry name" value="SUF_scaf_2"/>
    <property type="match status" value="1"/>
</dbReference>
<sequence>MEEQLYREALLEIYRNPTNRREITKPDLEAKLVNPLCGDEVKLQIKLEKGTVKKAAFSGNGCAISQASASLLAESIQGKKLSDVNKLRGNDILELIGINPSPSRVGCALLSLEVLMEALKSGSKS</sequence>
<dbReference type="Pfam" id="PF01592">
    <property type="entry name" value="NifU_N"/>
    <property type="match status" value="1"/>
</dbReference>
<dbReference type="EMBL" id="MHCS01000041">
    <property type="protein sequence ID" value="OGY25682.1"/>
    <property type="molecule type" value="Genomic_DNA"/>
</dbReference>
<feature type="domain" description="NIF system FeS cluster assembly NifU N-terminal" evidence="1">
    <location>
        <begin position="6"/>
        <end position="120"/>
    </location>
</feature>
<dbReference type="SUPFAM" id="SSF82649">
    <property type="entry name" value="SufE/NifU"/>
    <property type="match status" value="1"/>
</dbReference>
<evidence type="ECO:0000313" key="2">
    <source>
        <dbReference type="EMBL" id="OGY25682.1"/>
    </source>
</evidence>
<dbReference type="InterPro" id="IPR002871">
    <property type="entry name" value="NIF_FeS_clus_asmbl_NifU_N"/>
</dbReference>
<organism evidence="2 3">
    <name type="scientific">Candidatus Woykebacteria bacterium RBG_16_43_9</name>
    <dbReference type="NCBI Taxonomy" id="1802596"/>
    <lineage>
        <taxon>Bacteria</taxon>
        <taxon>Candidatus Woykeibacteriota</taxon>
    </lineage>
</organism>
<protein>
    <submittedName>
        <fullName evidence="2">SUF system NifU family Fe-S cluster assembly protein</fullName>
    </submittedName>
</protein>
<dbReference type="Proteomes" id="UP000176389">
    <property type="component" value="Unassembled WGS sequence"/>
</dbReference>